<organism evidence="8 9">
    <name type="scientific">Westerdykella ornata</name>
    <dbReference type="NCBI Taxonomy" id="318751"/>
    <lineage>
        <taxon>Eukaryota</taxon>
        <taxon>Fungi</taxon>
        <taxon>Dikarya</taxon>
        <taxon>Ascomycota</taxon>
        <taxon>Pezizomycotina</taxon>
        <taxon>Dothideomycetes</taxon>
        <taxon>Pleosporomycetidae</taxon>
        <taxon>Pleosporales</taxon>
        <taxon>Sporormiaceae</taxon>
        <taxon>Westerdykella</taxon>
    </lineage>
</organism>
<feature type="domain" description="BZIP" evidence="7">
    <location>
        <begin position="240"/>
        <end position="303"/>
    </location>
</feature>
<evidence type="ECO:0000256" key="6">
    <source>
        <dbReference type="SAM" id="MobiDB-lite"/>
    </source>
</evidence>
<evidence type="ECO:0000256" key="5">
    <source>
        <dbReference type="SAM" id="Coils"/>
    </source>
</evidence>
<keyword evidence="3" id="KW-0804">Transcription</keyword>
<evidence type="ECO:0000256" key="4">
    <source>
        <dbReference type="ARBA" id="ARBA00023242"/>
    </source>
</evidence>
<keyword evidence="5" id="KW-0175">Coiled coil</keyword>
<keyword evidence="9" id="KW-1185">Reference proteome</keyword>
<feature type="compositionally biased region" description="Low complexity" evidence="6">
    <location>
        <begin position="388"/>
        <end position="402"/>
    </location>
</feature>
<comment type="subcellular location">
    <subcellularLocation>
        <location evidence="1">Nucleus</location>
    </subcellularLocation>
</comment>
<dbReference type="GO" id="GO:0005634">
    <property type="term" value="C:nucleus"/>
    <property type="evidence" value="ECO:0007669"/>
    <property type="project" value="UniProtKB-SubCell"/>
</dbReference>
<feature type="region of interest" description="Disordered" evidence="6">
    <location>
        <begin position="198"/>
        <end position="253"/>
    </location>
</feature>
<dbReference type="OrthoDB" id="5571888at2759"/>
<dbReference type="InterPro" id="IPR004827">
    <property type="entry name" value="bZIP"/>
</dbReference>
<feature type="compositionally biased region" description="Polar residues" evidence="6">
    <location>
        <begin position="198"/>
        <end position="207"/>
    </location>
</feature>
<evidence type="ECO:0000259" key="7">
    <source>
        <dbReference type="PROSITE" id="PS50217"/>
    </source>
</evidence>
<dbReference type="InterPro" id="IPR046347">
    <property type="entry name" value="bZIP_sf"/>
</dbReference>
<dbReference type="EMBL" id="ML986492">
    <property type="protein sequence ID" value="KAF2276827.1"/>
    <property type="molecule type" value="Genomic_DNA"/>
</dbReference>
<evidence type="ECO:0000313" key="9">
    <source>
        <dbReference type="Proteomes" id="UP000800097"/>
    </source>
</evidence>
<evidence type="ECO:0000256" key="2">
    <source>
        <dbReference type="ARBA" id="ARBA00023015"/>
    </source>
</evidence>
<evidence type="ECO:0000313" key="8">
    <source>
        <dbReference type="EMBL" id="KAF2276827.1"/>
    </source>
</evidence>
<keyword evidence="4" id="KW-0539">Nucleus</keyword>
<feature type="coiled-coil region" evidence="5">
    <location>
        <begin position="261"/>
        <end position="306"/>
    </location>
</feature>
<dbReference type="GO" id="GO:0003700">
    <property type="term" value="F:DNA-binding transcription factor activity"/>
    <property type="evidence" value="ECO:0007669"/>
    <property type="project" value="InterPro"/>
</dbReference>
<feature type="region of interest" description="Disordered" evidence="6">
    <location>
        <begin position="376"/>
        <end position="429"/>
    </location>
</feature>
<feature type="compositionally biased region" description="Acidic residues" evidence="6">
    <location>
        <begin position="218"/>
        <end position="227"/>
    </location>
</feature>
<name>A0A6A6JK01_WESOR</name>
<dbReference type="SMART" id="SM00338">
    <property type="entry name" value="BRLZ"/>
    <property type="match status" value="1"/>
</dbReference>
<protein>
    <recommendedName>
        <fullName evidence="7">BZIP domain-containing protein</fullName>
    </recommendedName>
</protein>
<evidence type="ECO:0000256" key="1">
    <source>
        <dbReference type="ARBA" id="ARBA00004123"/>
    </source>
</evidence>
<feature type="compositionally biased region" description="Low complexity" evidence="6">
    <location>
        <begin position="151"/>
        <end position="170"/>
    </location>
</feature>
<dbReference type="InterPro" id="IPR051027">
    <property type="entry name" value="bZIP_transcription_factors"/>
</dbReference>
<reference evidence="8" key="1">
    <citation type="journal article" date="2020" name="Stud. Mycol.">
        <title>101 Dothideomycetes genomes: a test case for predicting lifestyles and emergence of pathogens.</title>
        <authorList>
            <person name="Haridas S."/>
            <person name="Albert R."/>
            <person name="Binder M."/>
            <person name="Bloem J."/>
            <person name="Labutti K."/>
            <person name="Salamov A."/>
            <person name="Andreopoulos B."/>
            <person name="Baker S."/>
            <person name="Barry K."/>
            <person name="Bills G."/>
            <person name="Bluhm B."/>
            <person name="Cannon C."/>
            <person name="Castanera R."/>
            <person name="Culley D."/>
            <person name="Daum C."/>
            <person name="Ezra D."/>
            <person name="Gonzalez J."/>
            <person name="Henrissat B."/>
            <person name="Kuo A."/>
            <person name="Liang C."/>
            <person name="Lipzen A."/>
            <person name="Lutzoni F."/>
            <person name="Magnuson J."/>
            <person name="Mondo S."/>
            <person name="Nolan M."/>
            <person name="Ohm R."/>
            <person name="Pangilinan J."/>
            <person name="Park H.-J."/>
            <person name="Ramirez L."/>
            <person name="Alfaro M."/>
            <person name="Sun H."/>
            <person name="Tritt A."/>
            <person name="Yoshinaga Y."/>
            <person name="Zwiers L.-H."/>
            <person name="Turgeon B."/>
            <person name="Goodwin S."/>
            <person name="Spatafora J."/>
            <person name="Crous P."/>
            <person name="Grigoriev I."/>
        </authorList>
    </citation>
    <scope>NUCLEOTIDE SEQUENCE</scope>
    <source>
        <strain evidence="8">CBS 379.55</strain>
    </source>
</reference>
<keyword evidence="2" id="KW-0805">Transcription regulation</keyword>
<sequence length="463" mass="50748">MAATAAAYFPSTPFFQDPNNAGVEAFDEFLNLDDAVSNPVMVTQPTPSSSVSASTTAANLWSPSTDSNSYPMGPSRDYDHFPQQTPLPSNYLFSPSQDIASLIDINGCPPDAMQTEEYIQPSAITRPPAAGVGTLRPGDHQKALLAQQQAQQAAAMQRRQSQQQAQAQLMDSHPQNTHFNGVNDTAERTISRVLQQFRQEAQSSTQPAPRPGAQDTNREEDDLDMDADEKFLNSEEGKKLSSKERRQLRNKVSARHFRTRRKAMIESLENAKQESQEKIRQLEMENQQLRKENASYRVLLEELMRQGSLNPLVERMASSMRADAPAPSLAHLPLPPVAQTLPSSVGFTTDMNAMTSMPSDSANLWATRFPGQNNAIPQPSFANMSRAPSVSMSSATTTPSPSRNMSLENNGPLSTISEGVQENPTGLPRSVSMTQLESQQLGVLAGQTAGQDLFNWHPYDEGV</sequence>
<feature type="region of interest" description="Disordered" evidence="6">
    <location>
        <begin position="43"/>
        <end position="73"/>
    </location>
</feature>
<dbReference type="SUPFAM" id="SSF57959">
    <property type="entry name" value="Leucine zipper domain"/>
    <property type="match status" value="1"/>
</dbReference>
<feature type="compositionally biased region" description="Polar residues" evidence="6">
    <location>
        <begin position="173"/>
        <end position="182"/>
    </location>
</feature>
<dbReference type="CDD" id="cd14810">
    <property type="entry name" value="bZIP_u1"/>
    <property type="match status" value="1"/>
</dbReference>
<dbReference type="RefSeq" id="XP_033654366.1">
    <property type="nucleotide sequence ID" value="XM_033798309.1"/>
</dbReference>
<evidence type="ECO:0000256" key="3">
    <source>
        <dbReference type="ARBA" id="ARBA00023163"/>
    </source>
</evidence>
<feature type="region of interest" description="Disordered" evidence="6">
    <location>
        <begin position="151"/>
        <end position="182"/>
    </location>
</feature>
<dbReference type="Gene3D" id="1.20.5.170">
    <property type="match status" value="1"/>
</dbReference>
<proteinExistence type="predicted"/>
<feature type="compositionally biased region" description="Polar residues" evidence="6">
    <location>
        <begin position="59"/>
        <end position="70"/>
    </location>
</feature>
<gene>
    <name evidence="8" type="ORF">EI97DRAFT_433060</name>
</gene>
<dbReference type="AlphaFoldDB" id="A0A6A6JK01"/>
<feature type="compositionally biased region" description="Polar residues" evidence="6">
    <location>
        <begin position="403"/>
        <end position="424"/>
    </location>
</feature>
<dbReference type="PANTHER" id="PTHR19304">
    <property type="entry name" value="CYCLIC-AMP RESPONSE ELEMENT BINDING PROTEIN"/>
    <property type="match status" value="1"/>
</dbReference>
<accession>A0A6A6JK01</accession>
<dbReference type="Proteomes" id="UP000800097">
    <property type="component" value="Unassembled WGS sequence"/>
</dbReference>
<feature type="compositionally biased region" description="Basic and acidic residues" evidence="6">
    <location>
        <begin position="228"/>
        <end position="247"/>
    </location>
</feature>
<feature type="compositionally biased region" description="Low complexity" evidence="6">
    <location>
        <begin position="43"/>
        <end position="58"/>
    </location>
</feature>
<dbReference type="GeneID" id="54551484"/>
<dbReference type="PROSITE" id="PS50217">
    <property type="entry name" value="BZIP"/>
    <property type="match status" value="1"/>
</dbReference>